<evidence type="ECO:0000313" key="4">
    <source>
        <dbReference type="Proteomes" id="UP000295674"/>
    </source>
</evidence>
<dbReference type="Gene3D" id="1.10.10.2840">
    <property type="entry name" value="PucR C-terminal helix-turn-helix domain"/>
    <property type="match status" value="1"/>
</dbReference>
<dbReference type="InterPro" id="IPR051448">
    <property type="entry name" value="CdaR-like_regulators"/>
</dbReference>
<dbReference type="Proteomes" id="UP000295674">
    <property type="component" value="Unassembled WGS sequence"/>
</dbReference>
<evidence type="ECO:0000256" key="1">
    <source>
        <dbReference type="SAM" id="MobiDB-lite"/>
    </source>
</evidence>
<gene>
    <name evidence="3" type="ORF">E1181_16935</name>
</gene>
<dbReference type="PANTHER" id="PTHR33744:SF1">
    <property type="entry name" value="DNA-BINDING TRANSCRIPTIONAL ACTIVATOR ADER"/>
    <property type="match status" value="1"/>
</dbReference>
<feature type="compositionally biased region" description="Pro residues" evidence="1">
    <location>
        <begin position="7"/>
        <end position="19"/>
    </location>
</feature>
<dbReference type="InterPro" id="IPR042070">
    <property type="entry name" value="PucR_C-HTH_sf"/>
</dbReference>
<evidence type="ECO:0000259" key="2">
    <source>
        <dbReference type="Pfam" id="PF13556"/>
    </source>
</evidence>
<dbReference type="InterPro" id="IPR025736">
    <property type="entry name" value="PucR_C-HTH_dom"/>
</dbReference>
<feature type="domain" description="PucR C-terminal helix-turn-helix" evidence="2">
    <location>
        <begin position="88"/>
        <end position="147"/>
    </location>
</feature>
<evidence type="ECO:0000313" key="3">
    <source>
        <dbReference type="EMBL" id="TDD04731.1"/>
    </source>
</evidence>
<organism evidence="3 4">
    <name type="scientific">Saccharopolyspora terrae</name>
    <dbReference type="NCBI Taxonomy" id="2530384"/>
    <lineage>
        <taxon>Bacteria</taxon>
        <taxon>Bacillati</taxon>
        <taxon>Actinomycetota</taxon>
        <taxon>Actinomycetes</taxon>
        <taxon>Pseudonocardiales</taxon>
        <taxon>Pseudonocardiaceae</taxon>
        <taxon>Saccharopolyspora</taxon>
    </lineage>
</organism>
<dbReference type="EMBL" id="SMKS01000028">
    <property type="protein sequence ID" value="TDD04731.1"/>
    <property type="molecule type" value="Genomic_DNA"/>
</dbReference>
<proteinExistence type="predicted"/>
<dbReference type="PANTHER" id="PTHR33744">
    <property type="entry name" value="CARBOHYDRATE DIACID REGULATOR"/>
    <property type="match status" value="1"/>
</dbReference>
<dbReference type="Pfam" id="PF13556">
    <property type="entry name" value="HTH_30"/>
    <property type="match status" value="1"/>
</dbReference>
<accession>A0A4R4VIG0</accession>
<dbReference type="OrthoDB" id="8026818at2"/>
<comment type="caution">
    <text evidence="3">The sequence shown here is derived from an EMBL/GenBank/DDBJ whole genome shotgun (WGS) entry which is preliminary data.</text>
</comment>
<name>A0A4R4VIG0_9PSEU</name>
<dbReference type="AlphaFoldDB" id="A0A4R4VIG0"/>
<reference evidence="3 4" key="1">
    <citation type="submission" date="2019-03" db="EMBL/GenBank/DDBJ databases">
        <title>Draft genome sequences of novel Actinobacteria.</title>
        <authorList>
            <person name="Sahin N."/>
            <person name="Ay H."/>
            <person name="Saygin H."/>
        </authorList>
    </citation>
    <scope>NUCLEOTIDE SEQUENCE [LARGE SCALE GENOMIC DNA]</scope>
    <source>
        <strain evidence="3 4">16K309</strain>
    </source>
</reference>
<feature type="compositionally biased region" description="Low complexity" evidence="1">
    <location>
        <begin position="45"/>
        <end position="58"/>
    </location>
</feature>
<feature type="region of interest" description="Disordered" evidence="1">
    <location>
        <begin position="1"/>
        <end position="61"/>
    </location>
</feature>
<sequence>MADVPPAGHPTPQDPPQHPQRPGAQDRFAAGPRPAPAPRPGGAGPRAAAARFTGGARPSGDLDELLHREEVRRWADRLLAPLRDSPQLLETVWSWLLADARSARAAEALGISSPALRKRLIRAEQLLERSLLHSPSLSYDLHLAFRALDEIG</sequence>
<protein>
    <submittedName>
        <fullName evidence="3">PucR family transcriptional regulator</fullName>
    </submittedName>
</protein>
<keyword evidence="4" id="KW-1185">Reference proteome</keyword>